<evidence type="ECO:0000256" key="4">
    <source>
        <dbReference type="ARBA" id="ARBA00022729"/>
    </source>
</evidence>
<evidence type="ECO:0000259" key="10">
    <source>
        <dbReference type="Pfam" id="PF06814"/>
    </source>
</evidence>
<dbReference type="AlphaFoldDB" id="A0A316W6L8"/>
<sequence>MLLPARRSSRQSPRSATFTWLLLCLTTLCLLSHLGGVAAYQVKLDSLDPLLQTCSGMWPGSNTSVELQLNATSNMGTVATIVYDYKDFDRLGKTSEGKDAFGTRMRTYVCTAPAVNAGLCSLEEQGNFLVDGDINGTSIVRNRVDLEQGKVKSVVYPVTKMGYYCVGAAAVPLSSTTPDGSREDAKFAGRIFFHNSFEGNLPAGEWPKLQFYFALTCAYILLGAYWGYLCVKHRDDLLMVQYFISGLLGLMVVSTAATWGYQRFLNTHLIDFWSISSLEGKSSVTGTARFLLVLTSVLDATKTSASLAILLCVSMGLSVVRPSIGPVMRRVQILTGIHFVCGVLYSVGIVLILIDSGGAFIFLFIFPLAFTLSTFMMWTLHALNGTIEHLTARKQTFKKNMFTKLYRILLGAVVAIGIFFVMSSVAFARVGGESAAEAWPYRWLLMDGWLGSLYFVVFSAIAYVWRPTGSNARLSMSDELAQDDDLEAEGYEVSEFGPHHEDEEEEGSAKPARQQVRSGPGGGGGAGGVQESSTMFAVTNSDDEEEDGGATPRGDRRSTSVSARGEREGLMSGDAAEEEEEEDNKRRS</sequence>
<dbReference type="Pfam" id="PF06814">
    <property type="entry name" value="GOST_TM"/>
    <property type="match status" value="1"/>
</dbReference>
<feature type="domain" description="GOST seven transmembrane" evidence="10">
    <location>
        <begin position="207"/>
        <end position="471"/>
    </location>
</feature>
<accession>A0A316W6L8</accession>
<dbReference type="RefSeq" id="XP_025372736.1">
    <property type="nucleotide sequence ID" value="XM_025515468.1"/>
</dbReference>
<evidence type="ECO:0000313" key="12">
    <source>
        <dbReference type="EMBL" id="PWN45576.1"/>
    </source>
</evidence>
<dbReference type="GO" id="GO:0005794">
    <property type="term" value="C:Golgi apparatus"/>
    <property type="evidence" value="ECO:0007669"/>
    <property type="project" value="TreeGrafter"/>
</dbReference>
<dbReference type="OrthoDB" id="19932at2759"/>
<dbReference type="GO" id="GO:0042147">
    <property type="term" value="P:retrograde transport, endosome to Golgi"/>
    <property type="evidence" value="ECO:0007669"/>
    <property type="project" value="TreeGrafter"/>
</dbReference>
<keyword evidence="5 8" id="KW-1133">Transmembrane helix</keyword>
<feature type="transmembrane region" description="Helical" evidence="8">
    <location>
        <begin position="360"/>
        <end position="384"/>
    </location>
</feature>
<feature type="transmembrane region" description="Helical" evidence="8">
    <location>
        <begin position="242"/>
        <end position="261"/>
    </location>
</feature>
<keyword evidence="4 9" id="KW-0732">Signal</keyword>
<gene>
    <name evidence="12" type="ORF">IE81DRAFT_336136</name>
</gene>
<comment type="subcellular location">
    <subcellularLocation>
        <location evidence="1">Membrane</location>
        <topology evidence="1">Multi-pass membrane protein</topology>
    </subcellularLocation>
</comment>
<feature type="transmembrane region" description="Helical" evidence="8">
    <location>
        <begin position="448"/>
        <end position="465"/>
    </location>
</feature>
<evidence type="ECO:0008006" key="14">
    <source>
        <dbReference type="Google" id="ProtNLM"/>
    </source>
</evidence>
<evidence type="ECO:0000313" key="13">
    <source>
        <dbReference type="Proteomes" id="UP000245783"/>
    </source>
</evidence>
<comment type="similarity">
    <text evidence="2">Belongs to the LU7TM family.</text>
</comment>
<evidence type="ECO:0000256" key="6">
    <source>
        <dbReference type="ARBA" id="ARBA00023136"/>
    </source>
</evidence>
<dbReference type="Pfam" id="PF21902">
    <property type="entry name" value="PTM1-like_N"/>
    <property type="match status" value="1"/>
</dbReference>
<evidence type="ECO:0000256" key="1">
    <source>
        <dbReference type="ARBA" id="ARBA00004141"/>
    </source>
</evidence>
<dbReference type="PANTHER" id="PTHR21229:SF1">
    <property type="entry name" value="GH17801P"/>
    <property type="match status" value="1"/>
</dbReference>
<feature type="compositionally biased region" description="Gly residues" evidence="7">
    <location>
        <begin position="519"/>
        <end position="528"/>
    </location>
</feature>
<proteinExistence type="inferred from homology"/>
<feature type="chain" id="PRO_5016428999" description="PTM1-member of the major facilitator superfamily" evidence="9">
    <location>
        <begin position="40"/>
        <end position="588"/>
    </location>
</feature>
<dbReference type="Proteomes" id="UP000245783">
    <property type="component" value="Unassembled WGS sequence"/>
</dbReference>
<organism evidence="12 13">
    <name type="scientific">Ceraceosorus guamensis</name>
    <dbReference type="NCBI Taxonomy" id="1522189"/>
    <lineage>
        <taxon>Eukaryota</taxon>
        <taxon>Fungi</taxon>
        <taxon>Dikarya</taxon>
        <taxon>Basidiomycota</taxon>
        <taxon>Ustilaginomycotina</taxon>
        <taxon>Exobasidiomycetes</taxon>
        <taxon>Ceraceosorales</taxon>
        <taxon>Ceraceosoraceae</taxon>
        <taxon>Ceraceosorus</taxon>
    </lineage>
</organism>
<evidence type="ECO:0000256" key="2">
    <source>
        <dbReference type="ARBA" id="ARBA00007883"/>
    </source>
</evidence>
<evidence type="ECO:0000256" key="3">
    <source>
        <dbReference type="ARBA" id="ARBA00022692"/>
    </source>
</evidence>
<feature type="region of interest" description="Disordered" evidence="7">
    <location>
        <begin position="497"/>
        <end position="588"/>
    </location>
</feature>
<dbReference type="GeneID" id="37037338"/>
<protein>
    <recommendedName>
        <fullName evidence="14">PTM1-member of the major facilitator superfamily</fullName>
    </recommendedName>
</protein>
<feature type="signal peptide" evidence="9">
    <location>
        <begin position="1"/>
        <end position="39"/>
    </location>
</feature>
<dbReference type="InterPro" id="IPR009637">
    <property type="entry name" value="GPR107/GPR108-like"/>
</dbReference>
<dbReference type="PANTHER" id="PTHR21229">
    <property type="entry name" value="LUNG SEVEN TRANSMEMBRANE RECEPTOR"/>
    <property type="match status" value="1"/>
</dbReference>
<feature type="transmembrane region" description="Helical" evidence="8">
    <location>
        <begin position="211"/>
        <end position="230"/>
    </location>
</feature>
<feature type="transmembrane region" description="Helical" evidence="8">
    <location>
        <begin position="333"/>
        <end position="354"/>
    </location>
</feature>
<dbReference type="InParanoid" id="A0A316W6L8"/>
<feature type="compositionally biased region" description="Basic and acidic residues" evidence="7">
    <location>
        <begin position="553"/>
        <end position="569"/>
    </location>
</feature>
<keyword evidence="3 8" id="KW-0812">Transmembrane</keyword>
<keyword evidence="13" id="KW-1185">Reference proteome</keyword>
<evidence type="ECO:0000256" key="9">
    <source>
        <dbReference type="SAM" id="SignalP"/>
    </source>
</evidence>
<feature type="domain" description="PTM1-like N-terminal" evidence="11">
    <location>
        <begin position="64"/>
        <end position="170"/>
    </location>
</feature>
<evidence type="ECO:0000256" key="7">
    <source>
        <dbReference type="SAM" id="MobiDB-lite"/>
    </source>
</evidence>
<reference evidence="12 13" key="1">
    <citation type="journal article" date="2018" name="Mol. Biol. Evol.">
        <title>Broad Genomic Sampling Reveals a Smut Pathogenic Ancestry of the Fungal Clade Ustilaginomycotina.</title>
        <authorList>
            <person name="Kijpornyongpan T."/>
            <person name="Mondo S.J."/>
            <person name="Barry K."/>
            <person name="Sandor L."/>
            <person name="Lee J."/>
            <person name="Lipzen A."/>
            <person name="Pangilinan J."/>
            <person name="LaButti K."/>
            <person name="Hainaut M."/>
            <person name="Henrissat B."/>
            <person name="Grigoriev I.V."/>
            <person name="Spatafora J.W."/>
            <person name="Aime M.C."/>
        </authorList>
    </citation>
    <scope>NUCLEOTIDE SEQUENCE [LARGE SCALE GENOMIC DNA]</scope>
    <source>
        <strain evidence="12 13">MCA 4658</strain>
    </source>
</reference>
<dbReference type="EMBL" id="KZ819354">
    <property type="protein sequence ID" value="PWN45576.1"/>
    <property type="molecule type" value="Genomic_DNA"/>
</dbReference>
<evidence type="ECO:0000256" key="5">
    <source>
        <dbReference type="ARBA" id="ARBA00022989"/>
    </source>
</evidence>
<dbReference type="InterPro" id="IPR053937">
    <property type="entry name" value="GOST_TM"/>
</dbReference>
<feature type="transmembrane region" description="Helical" evidence="8">
    <location>
        <begin position="303"/>
        <end position="321"/>
    </location>
</feature>
<dbReference type="GO" id="GO:0016020">
    <property type="term" value="C:membrane"/>
    <property type="evidence" value="ECO:0007669"/>
    <property type="project" value="UniProtKB-SubCell"/>
</dbReference>
<dbReference type="STRING" id="1522189.A0A316W6L8"/>
<keyword evidence="6 8" id="KW-0472">Membrane</keyword>
<dbReference type="GO" id="GO:0005829">
    <property type="term" value="C:cytosol"/>
    <property type="evidence" value="ECO:0007669"/>
    <property type="project" value="GOC"/>
</dbReference>
<name>A0A316W6L8_9BASI</name>
<evidence type="ECO:0000259" key="11">
    <source>
        <dbReference type="Pfam" id="PF21902"/>
    </source>
</evidence>
<feature type="transmembrane region" description="Helical" evidence="8">
    <location>
        <begin position="405"/>
        <end position="428"/>
    </location>
</feature>
<dbReference type="InterPro" id="IPR053938">
    <property type="entry name" value="PTM1-like_N"/>
</dbReference>
<feature type="compositionally biased region" description="Polar residues" evidence="7">
    <location>
        <begin position="530"/>
        <end position="540"/>
    </location>
</feature>
<dbReference type="FunCoup" id="A0A316W6L8">
    <property type="interactions" value="344"/>
</dbReference>
<evidence type="ECO:0000256" key="8">
    <source>
        <dbReference type="SAM" id="Phobius"/>
    </source>
</evidence>